<dbReference type="EMBL" id="JBJXBP010000006">
    <property type="protein sequence ID" value="KAL3824745.1"/>
    <property type="molecule type" value="Genomic_DNA"/>
</dbReference>
<comment type="caution">
    <text evidence="2">The sequence shown here is derived from an EMBL/GenBank/DDBJ whole genome shotgun (WGS) entry which is preliminary data.</text>
</comment>
<dbReference type="AlphaFoldDB" id="A0ABD3T1C6"/>
<proteinExistence type="predicted"/>
<evidence type="ECO:0000313" key="1">
    <source>
        <dbReference type="EMBL" id="KAL3824745.1"/>
    </source>
</evidence>
<name>A0ABD3T1C6_9LAMI</name>
<dbReference type="EMBL" id="JBJXBP010000005">
    <property type="protein sequence ID" value="KAL3830483.1"/>
    <property type="molecule type" value="Genomic_DNA"/>
</dbReference>
<gene>
    <name evidence="2" type="ORF">ACJIZ3_019285</name>
    <name evidence="1" type="ORF">ACJIZ3_020774</name>
</gene>
<sequence>MKKHQLLMRIDIGKLIMCNMQETNEFLQDWNRSLLKSNSSAHTTFKDFNKLNCIGTHWRVKQPEISSVLRLFIAPIFFEIFRNKKEGEET</sequence>
<reference evidence="2 3" key="1">
    <citation type="submission" date="2024-12" db="EMBL/GenBank/DDBJ databases">
        <title>The unique morphological basis and parallel evolutionary history of personate flowers in Penstemon.</title>
        <authorList>
            <person name="Depatie T.H."/>
            <person name="Wessinger C.A."/>
        </authorList>
    </citation>
    <scope>NUCLEOTIDE SEQUENCE [LARGE SCALE GENOMIC DNA]</scope>
    <source>
        <strain evidence="2">WTNN_2</strain>
        <tissue evidence="2">Leaf</tissue>
    </source>
</reference>
<protein>
    <submittedName>
        <fullName evidence="2">Uncharacterized protein</fullName>
    </submittedName>
</protein>
<dbReference type="Proteomes" id="UP001634393">
    <property type="component" value="Unassembled WGS sequence"/>
</dbReference>
<organism evidence="2 3">
    <name type="scientific">Penstemon smallii</name>
    <dbReference type="NCBI Taxonomy" id="265156"/>
    <lineage>
        <taxon>Eukaryota</taxon>
        <taxon>Viridiplantae</taxon>
        <taxon>Streptophyta</taxon>
        <taxon>Embryophyta</taxon>
        <taxon>Tracheophyta</taxon>
        <taxon>Spermatophyta</taxon>
        <taxon>Magnoliopsida</taxon>
        <taxon>eudicotyledons</taxon>
        <taxon>Gunneridae</taxon>
        <taxon>Pentapetalae</taxon>
        <taxon>asterids</taxon>
        <taxon>lamiids</taxon>
        <taxon>Lamiales</taxon>
        <taxon>Plantaginaceae</taxon>
        <taxon>Cheloneae</taxon>
        <taxon>Penstemon</taxon>
    </lineage>
</organism>
<evidence type="ECO:0000313" key="3">
    <source>
        <dbReference type="Proteomes" id="UP001634393"/>
    </source>
</evidence>
<accession>A0ABD3T1C6</accession>
<evidence type="ECO:0000313" key="2">
    <source>
        <dbReference type="EMBL" id="KAL3830483.1"/>
    </source>
</evidence>
<keyword evidence="3" id="KW-1185">Reference proteome</keyword>